<dbReference type="KEGG" id="sniv:SFSGTM_15040"/>
<dbReference type="Gene3D" id="2.40.30.170">
    <property type="match status" value="1"/>
</dbReference>
<evidence type="ECO:0000256" key="1">
    <source>
        <dbReference type="ARBA" id="ARBA00009477"/>
    </source>
</evidence>
<dbReference type="PANTHER" id="PTHR30469:SF15">
    <property type="entry name" value="HLYD FAMILY OF SECRETION PROTEINS"/>
    <property type="match status" value="1"/>
</dbReference>
<feature type="chain" id="PRO_5032507083" evidence="3">
    <location>
        <begin position="26"/>
        <end position="300"/>
    </location>
</feature>
<keyword evidence="6" id="KW-1185">Reference proteome</keyword>
<dbReference type="PANTHER" id="PTHR30469">
    <property type="entry name" value="MULTIDRUG RESISTANCE PROTEIN MDTA"/>
    <property type="match status" value="1"/>
</dbReference>
<evidence type="ECO:0000256" key="2">
    <source>
        <dbReference type="SAM" id="Coils"/>
    </source>
</evidence>
<dbReference type="GO" id="GO:0015562">
    <property type="term" value="F:efflux transmembrane transporter activity"/>
    <property type="evidence" value="ECO:0007669"/>
    <property type="project" value="TreeGrafter"/>
</dbReference>
<dbReference type="NCBIfam" id="TIGR01730">
    <property type="entry name" value="RND_mfp"/>
    <property type="match status" value="1"/>
</dbReference>
<keyword evidence="2" id="KW-0175">Coiled coil</keyword>
<keyword evidence="3" id="KW-0732">Signal</keyword>
<feature type="coiled-coil region" evidence="2">
    <location>
        <begin position="121"/>
        <end position="148"/>
    </location>
</feature>
<reference evidence="6" key="1">
    <citation type="submission" date="2019-11" db="EMBL/GenBank/DDBJ databases">
        <title>Isolation and characterization of a novel species in the genus Sulfuriferula.</title>
        <authorList>
            <person name="Mochizuki J."/>
            <person name="Kojima H."/>
            <person name="Fukui M."/>
        </authorList>
    </citation>
    <scope>NUCLEOTIDE SEQUENCE [LARGE SCALE GENOMIC DNA]</scope>
    <source>
        <strain evidence="6">SGTM</strain>
    </source>
</reference>
<organism evidence="5 6">
    <name type="scientific">Sulfuriferula nivalis</name>
    <dbReference type="NCBI Taxonomy" id="2675298"/>
    <lineage>
        <taxon>Bacteria</taxon>
        <taxon>Pseudomonadati</taxon>
        <taxon>Pseudomonadota</taxon>
        <taxon>Betaproteobacteria</taxon>
        <taxon>Nitrosomonadales</taxon>
        <taxon>Sulfuricellaceae</taxon>
        <taxon>Sulfuriferula</taxon>
    </lineage>
</organism>
<evidence type="ECO:0000313" key="6">
    <source>
        <dbReference type="Proteomes" id="UP000463939"/>
    </source>
</evidence>
<protein>
    <submittedName>
        <fullName evidence="5">Cation transporter</fullName>
    </submittedName>
</protein>
<dbReference type="Pfam" id="PF25973">
    <property type="entry name" value="BSH_CzcB"/>
    <property type="match status" value="1"/>
</dbReference>
<dbReference type="Proteomes" id="UP000463939">
    <property type="component" value="Chromosome"/>
</dbReference>
<dbReference type="AlphaFoldDB" id="A0A809RGM9"/>
<gene>
    <name evidence="5" type="primary">czcB</name>
    <name evidence="5" type="ORF">SFSGTM_15040</name>
</gene>
<proteinExistence type="inferred from homology"/>
<feature type="signal peptide" evidence="3">
    <location>
        <begin position="1"/>
        <end position="25"/>
    </location>
</feature>
<dbReference type="SUPFAM" id="SSF111369">
    <property type="entry name" value="HlyD-like secretion proteins"/>
    <property type="match status" value="1"/>
</dbReference>
<evidence type="ECO:0000256" key="3">
    <source>
        <dbReference type="SAM" id="SignalP"/>
    </source>
</evidence>
<dbReference type="Gene3D" id="1.10.287.470">
    <property type="entry name" value="Helix hairpin bin"/>
    <property type="match status" value="1"/>
</dbReference>
<evidence type="ECO:0000313" key="5">
    <source>
        <dbReference type="EMBL" id="BBP00796.1"/>
    </source>
</evidence>
<feature type="domain" description="CzcB-like barrel-sandwich hybrid" evidence="4">
    <location>
        <begin position="37"/>
        <end position="184"/>
    </location>
</feature>
<evidence type="ECO:0000259" key="4">
    <source>
        <dbReference type="Pfam" id="PF25973"/>
    </source>
</evidence>
<dbReference type="Gene3D" id="2.40.50.100">
    <property type="match status" value="1"/>
</dbReference>
<sequence>MIPKTLVQCLSGLLAALLWSDAQSAALFDCLTEPTQTVDISSPVVGLLEKVNVQRGDKVRKGQIIANLESTAETASVALALYKSEMTAPTITAENKIKFAKRKYERRRDMQAQDFMSGQERDEAESELKQAEDELKLAQENKAAAKLEWQQQNSLLKLRTIRSPFDGVVVDQSLYPGEVIEPSSQKKSILKLAQLNPLRIYVILPMSAFGKVTHGMKVDVYPESPIGGHFIGTVNIIDRVVNAASGTFSAFLEVANPSLDIPAGVKCKANFPITLEAPYSMHPEKKSIHAHPLENNKLIK</sequence>
<dbReference type="InterPro" id="IPR058647">
    <property type="entry name" value="BSH_CzcB-like"/>
</dbReference>
<name>A0A809RGM9_9PROT</name>
<dbReference type="RefSeq" id="WP_162084660.1">
    <property type="nucleotide sequence ID" value="NZ_AP021881.1"/>
</dbReference>
<comment type="similarity">
    <text evidence="1">Belongs to the membrane fusion protein (MFP) (TC 8.A.1) family.</text>
</comment>
<dbReference type="EMBL" id="AP021881">
    <property type="protein sequence ID" value="BBP00796.1"/>
    <property type="molecule type" value="Genomic_DNA"/>
</dbReference>
<dbReference type="InterPro" id="IPR006143">
    <property type="entry name" value="RND_pump_MFP"/>
</dbReference>
<dbReference type="GO" id="GO:1990281">
    <property type="term" value="C:efflux pump complex"/>
    <property type="evidence" value="ECO:0007669"/>
    <property type="project" value="TreeGrafter"/>
</dbReference>
<accession>A0A809RGM9</accession>